<proteinExistence type="predicted"/>
<evidence type="ECO:0000313" key="1">
    <source>
        <dbReference type="EnsemblPlants" id="QL02p086828:mrna"/>
    </source>
</evidence>
<dbReference type="Proteomes" id="UP000594261">
    <property type="component" value="Chromosome 2"/>
</dbReference>
<sequence length="109" mass="12458">MGGKLGKQSRLWLVEDLLHVLENGMATEAIQAIVVKGRKKDFNLEEFSEGFSKMSNLRLLTIGRMNALNDQRHLAFPNNLGYVFYPPTFPSSHHFSILLLFHLFNQTNP</sequence>
<reference evidence="1" key="2">
    <citation type="submission" date="2021-01" db="UniProtKB">
        <authorList>
            <consortium name="EnsemblPlants"/>
        </authorList>
    </citation>
    <scope>IDENTIFICATION</scope>
</reference>
<dbReference type="AlphaFoldDB" id="A0A7N2L1E3"/>
<evidence type="ECO:0000313" key="2">
    <source>
        <dbReference type="Proteomes" id="UP000594261"/>
    </source>
</evidence>
<organism evidence="1 2">
    <name type="scientific">Quercus lobata</name>
    <name type="common">Valley oak</name>
    <dbReference type="NCBI Taxonomy" id="97700"/>
    <lineage>
        <taxon>Eukaryota</taxon>
        <taxon>Viridiplantae</taxon>
        <taxon>Streptophyta</taxon>
        <taxon>Embryophyta</taxon>
        <taxon>Tracheophyta</taxon>
        <taxon>Spermatophyta</taxon>
        <taxon>Magnoliopsida</taxon>
        <taxon>eudicotyledons</taxon>
        <taxon>Gunneridae</taxon>
        <taxon>Pentapetalae</taxon>
        <taxon>rosids</taxon>
        <taxon>fabids</taxon>
        <taxon>Fagales</taxon>
        <taxon>Fagaceae</taxon>
        <taxon>Quercus</taxon>
    </lineage>
</organism>
<dbReference type="EnsemblPlants" id="QL02p086828:mrna">
    <property type="protein sequence ID" value="QL02p086828:mrna"/>
    <property type="gene ID" value="QL02p086828"/>
</dbReference>
<keyword evidence="2" id="KW-1185">Reference proteome</keyword>
<dbReference type="Gramene" id="QL02p086828:mrna">
    <property type="protein sequence ID" value="QL02p086828:mrna"/>
    <property type="gene ID" value="QL02p086828"/>
</dbReference>
<protein>
    <submittedName>
        <fullName evidence="1">Uncharacterized protein</fullName>
    </submittedName>
</protein>
<name>A0A7N2L1E3_QUELO</name>
<reference evidence="2" key="1">
    <citation type="journal article" date="2016" name="G3 (Bethesda)">
        <title>First Draft Assembly and Annotation of the Genome of a California Endemic Oak Quercus lobata Nee (Fagaceae).</title>
        <authorList>
            <person name="Sork V.L."/>
            <person name="Fitz-Gibbon S.T."/>
            <person name="Puiu D."/>
            <person name="Crepeau M."/>
            <person name="Gugger P.F."/>
            <person name="Sherman R."/>
            <person name="Stevens K."/>
            <person name="Langley C.H."/>
            <person name="Pellegrini M."/>
            <person name="Salzberg S.L."/>
        </authorList>
    </citation>
    <scope>NUCLEOTIDE SEQUENCE [LARGE SCALE GENOMIC DNA]</scope>
    <source>
        <strain evidence="2">cv. SW786</strain>
    </source>
</reference>
<accession>A0A7N2L1E3</accession>
<dbReference type="InParanoid" id="A0A7N2L1E3"/>